<evidence type="ECO:0000313" key="3">
    <source>
        <dbReference type="EMBL" id="AHM57512.1"/>
    </source>
</evidence>
<dbReference type="CDD" id="cd00293">
    <property type="entry name" value="USP-like"/>
    <property type="match status" value="1"/>
</dbReference>
<protein>
    <recommendedName>
        <fullName evidence="2">UspA domain-containing protein</fullName>
    </recommendedName>
</protein>
<dbReference type="Proteomes" id="UP000019591">
    <property type="component" value="Plasmid EAL2_808p"/>
</dbReference>
<dbReference type="InterPro" id="IPR014729">
    <property type="entry name" value="Rossmann-like_a/b/a_fold"/>
</dbReference>
<evidence type="ECO:0000313" key="4">
    <source>
        <dbReference type="Proteomes" id="UP000019591"/>
    </source>
</evidence>
<proteinExistence type="inferred from homology"/>
<geneLocation type="plasmid" evidence="3 4">
    <name>EAL2_808p</name>
</geneLocation>
<dbReference type="OrthoDB" id="9794782at2"/>
<feature type="domain" description="UspA" evidence="2">
    <location>
        <begin position="3"/>
        <end position="149"/>
    </location>
</feature>
<accession>W8TMT6</accession>
<keyword evidence="4" id="KW-1185">Reference proteome</keyword>
<dbReference type="PANTHER" id="PTHR46268:SF6">
    <property type="entry name" value="UNIVERSAL STRESS PROTEIN UP12"/>
    <property type="match status" value="1"/>
</dbReference>
<evidence type="ECO:0000256" key="1">
    <source>
        <dbReference type="ARBA" id="ARBA00008791"/>
    </source>
</evidence>
<dbReference type="AlphaFoldDB" id="W8TMT6"/>
<dbReference type="HOGENOM" id="CLU_049301_9_2_9"/>
<dbReference type="KEGG" id="eac:EAL2_808p00050"/>
<reference evidence="3 4" key="1">
    <citation type="journal article" date="2014" name="Genome Announc.">
        <title>Complete Genome Sequence of Amino Acid-Utilizing Eubacterium acidaminophilum al-2 (DSM 3953).</title>
        <authorList>
            <person name="Poehlein A."/>
            <person name="Andreesen J.R."/>
            <person name="Daniel R."/>
        </authorList>
    </citation>
    <scope>NUCLEOTIDE SEQUENCE [LARGE SCALE GENOMIC DNA]</scope>
    <source>
        <strain evidence="3 4">DSM 3953</strain>
        <plasmid evidence="4">Plasmid EAL2_808p</plasmid>
    </source>
</reference>
<dbReference type="eggNOG" id="COG0589">
    <property type="taxonomic scope" value="Bacteria"/>
</dbReference>
<keyword evidence="3" id="KW-0614">Plasmid</keyword>
<organism evidence="3 4">
    <name type="scientific">Peptoclostridium acidaminophilum DSM 3953</name>
    <dbReference type="NCBI Taxonomy" id="1286171"/>
    <lineage>
        <taxon>Bacteria</taxon>
        <taxon>Bacillati</taxon>
        <taxon>Bacillota</taxon>
        <taxon>Clostridia</taxon>
        <taxon>Peptostreptococcales</taxon>
        <taxon>Peptoclostridiaceae</taxon>
        <taxon>Peptoclostridium</taxon>
    </lineage>
</organism>
<dbReference type="InterPro" id="IPR006016">
    <property type="entry name" value="UspA"/>
</dbReference>
<dbReference type="PRINTS" id="PR01438">
    <property type="entry name" value="UNVRSLSTRESS"/>
</dbReference>
<dbReference type="PANTHER" id="PTHR46268">
    <property type="entry name" value="STRESS RESPONSE PROTEIN NHAX"/>
    <property type="match status" value="1"/>
</dbReference>
<dbReference type="RefSeq" id="WP_025436435.1">
    <property type="nucleotide sequence ID" value="NZ_CP007453.1"/>
</dbReference>
<sequence length="164" mass="18658">MDIRKILLPVDGSECRINFLKVVEDIVLKFNAEITVLNVQHKYPQPIHSATTLDKYGLSNTVLDQNERNKRSIGIVSQMRNLLSQKGIKAQTRVEHGNPAEIIIEIAENEHFDLIIMCSHGISVNKRFLMGSTTNKVLHYATKPVLVVKHEFCKVIDLDSLRKK</sequence>
<dbReference type="InterPro" id="IPR006015">
    <property type="entry name" value="Universal_stress_UspA"/>
</dbReference>
<name>W8TMT6_PEPAC</name>
<dbReference type="PATRIC" id="fig|1286171.3.peg.2181"/>
<dbReference type="Gene3D" id="3.40.50.620">
    <property type="entry name" value="HUPs"/>
    <property type="match status" value="1"/>
</dbReference>
<gene>
    <name evidence="3" type="ORF">EAL2_808p00050</name>
</gene>
<dbReference type="Pfam" id="PF00582">
    <property type="entry name" value="Usp"/>
    <property type="match status" value="1"/>
</dbReference>
<dbReference type="SUPFAM" id="SSF52402">
    <property type="entry name" value="Adenine nucleotide alpha hydrolases-like"/>
    <property type="match status" value="1"/>
</dbReference>
<comment type="similarity">
    <text evidence="1">Belongs to the universal stress protein A family.</text>
</comment>
<dbReference type="EMBL" id="CP007453">
    <property type="protein sequence ID" value="AHM57512.1"/>
    <property type="molecule type" value="Genomic_DNA"/>
</dbReference>
<evidence type="ECO:0000259" key="2">
    <source>
        <dbReference type="Pfam" id="PF00582"/>
    </source>
</evidence>